<dbReference type="InterPro" id="IPR015943">
    <property type="entry name" value="WD40/YVTN_repeat-like_dom_sf"/>
</dbReference>
<evidence type="ECO:0000256" key="3">
    <source>
        <dbReference type="ARBA" id="ARBA00022737"/>
    </source>
</evidence>
<dbReference type="SMART" id="SM00320">
    <property type="entry name" value="WD40"/>
    <property type="match status" value="5"/>
</dbReference>
<feature type="repeat" description="WD" evidence="6">
    <location>
        <begin position="292"/>
        <end position="332"/>
    </location>
</feature>
<name>A0A813ME26_9BILA</name>
<feature type="signal peptide" evidence="7">
    <location>
        <begin position="1"/>
        <end position="17"/>
    </location>
</feature>
<dbReference type="AlphaFoldDB" id="A0A813ME26"/>
<keyword evidence="2 6" id="KW-0853">WD repeat</keyword>
<dbReference type="InterPro" id="IPR019775">
    <property type="entry name" value="WD40_repeat_CS"/>
</dbReference>
<dbReference type="InterPro" id="IPR036322">
    <property type="entry name" value="WD40_repeat_dom_sf"/>
</dbReference>
<keyword evidence="4" id="KW-0539">Nucleus</keyword>
<evidence type="ECO:0000256" key="5">
    <source>
        <dbReference type="ARBA" id="ARBA00025741"/>
    </source>
</evidence>
<dbReference type="Proteomes" id="UP000663879">
    <property type="component" value="Unassembled WGS sequence"/>
</dbReference>
<evidence type="ECO:0000256" key="4">
    <source>
        <dbReference type="ARBA" id="ARBA00023242"/>
    </source>
</evidence>
<dbReference type="PANTHER" id="PTHR22846">
    <property type="entry name" value="WD40 REPEAT PROTEIN"/>
    <property type="match status" value="1"/>
</dbReference>
<sequence length="443" mass="49631">MKLVVIFLFLVLNQLNAYWLGTCIKANCEDALKLCNGCYGEHGCKSCVSSLNLECIECVNDIYNKNDLDIIGSAAYMICDSQDSLQVNACHLFCRGQYIKTGNCIDNQNIPICQCNNNQQTTIGTKLATLSSSSTTTTTKTKTSPYILNLDFKSKLNVSFQHGNYPILSLPNGDLLRSSDMNIQIWDTEKGVIKRNLTSSIIHPWLLGLLSNGDLVATYGGLLMNQILVWDMNETSKEPVKRILETHFPMGCLTVLKNDDLAFGPFFNRGNEEDTLDIMIMDSKNGLIKQRLVGHSKIVRQLIELSNNRLVSCSDDKTVKVWNLLNGTLIHNLQHPERVESVALLKNGQLACGLYNGHIHIWNIDDGTYVRTIFISKYPTERLKVLNNGYLLGGSSFGYLKIWNPDDGTLKSSFDTNQLILRMEFLSNGKLVTSSNDDFIVWS</sequence>
<gene>
    <name evidence="8" type="ORF">OXX778_LOCUS1683</name>
</gene>
<dbReference type="Pfam" id="PF00400">
    <property type="entry name" value="WD40"/>
    <property type="match status" value="2"/>
</dbReference>
<evidence type="ECO:0000256" key="7">
    <source>
        <dbReference type="SAM" id="SignalP"/>
    </source>
</evidence>
<accession>A0A813ME26</accession>
<evidence type="ECO:0000256" key="2">
    <source>
        <dbReference type="ARBA" id="ARBA00022574"/>
    </source>
</evidence>
<evidence type="ECO:0000256" key="6">
    <source>
        <dbReference type="PROSITE-ProRule" id="PRU00221"/>
    </source>
</evidence>
<reference evidence="8" key="1">
    <citation type="submission" date="2021-02" db="EMBL/GenBank/DDBJ databases">
        <authorList>
            <person name="Nowell W R."/>
        </authorList>
    </citation>
    <scope>NUCLEOTIDE SEQUENCE</scope>
    <source>
        <strain evidence="8">Ploen Becks lab</strain>
    </source>
</reference>
<keyword evidence="9" id="KW-1185">Reference proteome</keyword>
<dbReference type="PROSITE" id="PS50082">
    <property type="entry name" value="WD_REPEATS_2"/>
    <property type="match status" value="1"/>
</dbReference>
<evidence type="ECO:0000256" key="1">
    <source>
        <dbReference type="ARBA" id="ARBA00004123"/>
    </source>
</evidence>
<comment type="caution">
    <text evidence="8">The sequence shown here is derived from an EMBL/GenBank/DDBJ whole genome shotgun (WGS) entry which is preliminary data.</text>
</comment>
<dbReference type="PROSITE" id="PS00678">
    <property type="entry name" value="WD_REPEATS_1"/>
    <property type="match status" value="1"/>
</dbReference>
<dbReference type="InterPro" id="IPR001680">
    <property type="entry name" value="WD40_rpt"/>
</dbReference>
<evidence type="ECO:0000313" key="9">
    <source>
        <dbReference type="Proteomes" id="UP000663879"/>
    </source>
</evidence>
<dbReference type="SUPFAM" id="SSF50978">
    <property type="entry name" value="WD40 repeat-like"/>
    <property type="match status" value="1"/>
</dbReference>
<dbReference type="GO" id="GO:0000118">
    <property type="term" value="C:histone deacetylase complex"/>
    <property type="evidence" value="ECO:0007669"/>
    <property type="project" value="TreeGrafter"/>
</dbReference>
<protein>
    <submittedName>
        <fullName evidence="8">Uncharacterized protein</fullName>
    </submittedName>
</protein>
<dbReference type="InterPro" id="IPR045183">
    <property type="entry name" value="Ebi-like"/>
</dbReference>
<organism evidence="8 9">
    <name type="scientific">Brachionus calyciflorus</name>
    <dbReference type="NCBI Taxonomy" id="104777"/>
    <lineage>
        <taxon>Eukaryota</taxon>
        <taxon>Metazoa</taxon>
        <taxon>Spiralia</taxon>
        <taxon>Gnathifera</taxon>
        <taxon>Rotifera</taxon>
        <taxon>Eurotatoria</taxon>
        <taxon>Monogononta</taxon>
        <taxon>Pseudotrocha</taxon>
        <taxon>Ploima</taxon>
        <taxon>Brachionidae</taxon>
        <taxon>Brachionus</taxon>
    </lineage>
</organism>
<proteinExistence type="inferred from homology"/>
<keyword evidence="3" id="KW-0677">Repeat</keyword>
<comment type="subcellular location">
    <subcellularLocation>
        <location evidence="1">Nucleus</location>
    </subcellularLocation>
</comment>
<keyword evidence="7" id="KW-0732">Signal</keyword>
<feature type="chain" id="PRO_5032594169" evidence="7">
    <location>
        <begin position="18"/>
        <end position="443"/>
    </location>
</feature>
<dbReference type="EMBL" id="CAJNOC010000114">
    <property type="protein sequence ID" value="CAF0716253.1"/>
    <property type="molecule type" value="Genomic_DNA"/>
</dbReference>
<dbReference type="GO" id="GO:0003714">
    <property type="term" value="F:transcription corepressor activity"/>
    <property type="evidence" value="ECO:0007669"/>
    <property type="project" value="InterPro"/>
</dbReference>
<evidence type="ECO:0000313" key="8">
    <source>
        <dbReference type="EMBL" id="CAF0716253.1"/>
    </source>
</evidence>
<comment type="similarity">
    <text evidence="5">Belongs to the WD repeat EBI family.</text>
</comment>
<dbReference type="PANTHER" id="PTHR22846:SF2">
    <property type="entry name" value="F-BOX-LIKE_WD REPEAT-CONTAINING PROTEIN EBI"/>
    <property type="match status" value="1"/>
</dbReference>
<dbReference type="GO" id="GO:0006357">
    <property type="term" value="P:regulation of transcription by RNA polymerase II"/>
    <property type="evidence" value="ECO:0007669"/>
    <property type="project" value="TreeGrafter"/>
</dbReference>
<dbReference type="Gene3D" id="2.130.10.10">
    <property type="entry name" value="YVTN repeat-like/Quinoprotein amine dehydrogenase"/>
    <property type="match status" value="1"/>
</dbReference>